<dbReference type="Gene3D" id="6.10.280.130">
    <property type="match status" value="1"/>
</dbReference>
<dbReference type="GO" id="GO:0009055">
    <property type="term" value="F:electron transfer activity"/>
    <property type="evidence" value="ECO:0007669"/>
    <property type="project" value="InterPro"/>
</dbReference>
<dbReference type="EMBL" id="CP036434">
    <property type="protein sequence ID" value="QDV10037.1"/>
    <property type="molecule type" value="Genomic_DNA"/>
</dbReference>
<keyword evidence="10" id="KW-1185">Reference proteome</keyword>
<feature type="transmembrane region" description="Helical" evidence="7">
    <location>
        <begin position="36"/>
        <end position="57"/>
    </location>
</feature>
<keyword evidence="3 6" id="KW-0479">Metal-binding</keyword>
<dbReference type="Proteomes" id="UP000320390">
    <property type="component" value="Chromosome"/>
</dbReference>
<protein>
    <submittedName>
        <fullName evidence="9">Cbb3-type cytochrome c oxidase subunit CcoP2</fullName>
    </submittedName>
</protein>
<feature type="domain" description="Cytochrome c" evidence="8">
    <location>
        <begin position="104"/>
        <end position="183"/>
    </location>
</feature>
<evidence type="ECO:0000313" key="9">
    <source>
        <dbReference type="EMBL" id="QDV10037.1"/>
    </source>
</evidence>
<dbReference type="InterPro" id="IPR038414">
    <property type="entry name" value="CcoP_N_sf"/>
</dbReference>
<evidence type="ECO:0000313" key="10">
    <source>
        <dbReference type="Proteomes" id="UP000320390"/>
    </source>
</evidence>
<dbReference type="PANTHER" id="PTHR33751">
    <property type="entry name" value="CBB3-TYPE CYTOCHROME C OXIDASE SUBUNIT FIXP"/>
    <property type="match status" value="1"/>
</dbReference>
<gene>
    <name evidence="9" type="primary">ccoP2</name>
    <name evidence="9" type="ORF">Poly30_55980</name>
</gene>
<reference evidence="9 10" key="1">
    <citation type="submission" date="2019-02" db="EMBL/GenBank/DDBJ databases">
        <title>Deep-cultivation of Planctomycetes and their phenomic and genomic characterization uncovers novel biology.</title>
        <authorList>
            <person name="Wiegand S."/>
            <person name="Jogler M."/>
            <person name="Boedeker C."/>
            <person name="Pinto D."/>
            <person name="Vollmers J."/>
            <person name="Rivas-Marin E."/>
            <person name="Kohn T."/>
            <person name="Peeters S.H."/>
            <person name="Heuer A."/>
            <person name="Rast P."/>
            <person name="Oberbeckmann S."/>
            <person name="Bunk B."/>
            <person name="Jeske O."/>
            <person name="Meyerdierks A."/>
            <person name="Storesund J.E."/>
            <person name="Kallscheuer N."/>
            <person name="Luecker S."/>
            <person name="Lage O.M."/>
            <person name="Pohl T."/>
            <person name="Merkel B.J."/>
            <person name="Hornburger P."/>
            <person name="Mueller R.-W."/>
            <person name="Bruemmer F."/>
            <person name="Labrenz M."/>
            <person name="Spormann A.M."/>
            <person name="Op den Camp H."/>
            <person name="Overmann J."/>
            <person name="Amann R."/>
            <person name="Jetten M.S.M."/>
            <person name="Mascher T."/>
            <person name="Medema M.H."/>
            <person name="Devos D.P."/>
            <person name="Kaster A.-K."/>
            <person name="Ovreas L."/>
            <person name="Rohde M."/>
            <person name="Galperin M.Y."/>
            <person name="Jogler C."/>
        </authorList>
    </citation>
    <scope>NUCLEOTIDE SEQUENCE [LARGE SCALE GENOMIC DNA]</scope>
    <source>
        <strain evidence="9 10">Poly30</strain>
    </source>
</reference>
<organism evidence="9 10">
    <name type="scientific">Saltatorellus ferox</name>
    <dbReference type="NCBI Taxonomy" id="2528018"/>
    <lineage>
        <taxon>Bacteria</taxon>
        <taxon>Pseudomonadati</taxon>
        <taxon>Planctomycetota</taxon>
        <taxon>Planctomycetia</taxon>
        <taxon>Planctomycetia incertae sedis</taxon>
        <taxon>Saltatorellus</taxon>
    </lineage>
</organism>
<keyword evidence="7" id="KW-0812">Transmembrane</keyword>
<sequence length="206" mass="22223">MSNAQNPAALDPDGNAPVTGHVYDGIQEYDNPLPGWWTTLFYLSILFSGGYLFINLARPEWVNTRLEYENDKAADTLRQFAAIGNLTPDYATLDGFLNDPEKAKWLTVGEGIFNTNCVSCHGKGGTGVSGPNLTDDSYLLIKKLDDIPTLLVKGSVAAGMPAWGNRLSTNEIVLVASYVASLRGQNLPGKETQGEVIPAWTESAGQ</sequence>
<evidence type="ECO:0000256" key="6">
    <source>
        <dbReference type="PROSITE-ProRule" id="PRU00433"/>
    </source>
</evidence>
<evidence type="ECO:0000259" key="8">
    <source>
        <dbReference type="PROSITE" id="PS51007"/>
    </source>
</evidence>
<evidence type="ECO:0000256" key="7">
    <source>
        <dbReference type="SAM" id="Phobius"/>
    </source>
</evidence>
<dbReference type="InterPro" id="IPR050597">
    <property type="entry name" value="Cytochrome_c_Oxidase_Subunit"/>
</dbReference>
<keyword evidence="1" id="KW-0813">Transport</keyword>
<evidence type="ECO:0000256" key="3">
    <source>
        <dbReference type="ARBA" id="ARBA00022723"/>
    </source>
</evidence>
<keyword evidence="5 6" id="KW-0408">Iron</keyword>
<dbReference type="InterPro" id="IPR008168">
    <property type="entry name" value="Cyt_C_IC"/>
</dbReference>
<keyword evidence="2 6" id="KW-0349">Heme</keyword>
<proteinExistence type="predicted"/>
<evidence type="ECO:0000256" key="5">
    <source>
        <dbReference type="ARBA" id="ARBA00023004"/>
    </source>
</evidence>
<dbReference type="GO" id="GO:0005506">
    <property type="term" value="F:iron ion binding"/>
    <property type="evidence" value="ECO:0007669"/>
    <property type="project" value="InterPro"/>
</dbReference>
<keyword evidence="7" id="KW-0472">Membrane</keyword>
<dbReference type="AlphaFoldDB" id="A0A518F125"/>
<name>A0A518F125_9BACT</name>
<dbReference type="RefSeq" id="WP_145205515.1">
    <property type="nucleotide sequence ID" value="NZ_CP036434.1"/>
</dbReference>
<dbReference type="Gene3D" id="1.10.760.10">
    <property type="entry name" value="Cytochrome c-like domain"/>
    <property type="match status" value="1"/>
</dbReference>
<accession>A0A518F125</accession>
<dbReference type="Pfam" id="PF13442">
    <property type="entry name" value="Cytochrome_CBB3"/>
    <property type="match status" value="1"/>
</dbReference>
<keyword evidence="4" id="KW-0249">Electron transport</keyword>
<dbReference type="Pfam" id="PF14715">
    <property type="entry name" value="FixP_N"/>
    <property type="match status" value="1"/>
</dbReference>
<dbReference type="PANTHER" id="PTHR33751:SF1">
    <property type="entry name" value="CBB3-TYPE CYTOCHROME C OXIDASE SUBUNIT FIXP"/>
    <property type="match status" value="1"/>
</dbReference>
<dbReference type="PRINTS" id="PR00605">
    <property type="entry name" value="CYTCHROMECIC"/>
</dbReference>
<keyword evidence="7" id="KW-1133">Transmembrane helix</keyword>
<dbReference type="OrthoDB" id="7933886at2"/>
<evidence type="ECO:0000256" key="4">
    <source>
        <dbReference type="ARBA" id="ARBA00022982"/>
    </source>
</evidence>
<evidence type="ECO:0000256" key="1">
    <source>
        <dbReference type="ARBA" id="ARBA00022448"/>
    </source>
</evidence>
<dbReference type="PROSITE" id="PS51007">
    <property type="entry name" value="CYTC"/>
    <property type="match status" value="1"/>
</dbReference>
<dbReference type="GO" id="GO:0020037">
    <property type="term" value="F:heme binding"/>
    <property type="evidence" value="ECO:0007669"/>
    <property type="project" value="InterPro"/>
</dbReference>
<evidence type="ECO:0000256" key="2">
    <source>
        <dbReference type="ARBA" id="ARBA00022617"/>
    </source>
</evidence>
<dbReference type="InterPro" id="IPR036909">
    <property type="entry name" value="Cyt_c-like_dom_sf"/>
</dbReference>
<dbReference type="SUPFAM" id="SSF46626">
    <property type="entry name" value="Cytochrome c"/>
    <property type="match status" value="1"/>
</dbReference>
<dbReference type="InterPro" id="IPR009056">
    <property type="entry name" value="Cyt_c-like_dom"/>
</dbReference>
<dbReference type="InterPro" id="IPR032858">
    <property type="entry name" value="CcoP_N"/>
</dbReference>